<dbReference type="EMBL" id="GL377303">
    <property type="protein sequence ID" value="EFJ01283.1"/>
    <property type="molecule type" value="Genomic_DNA"/>
</dbReference>
<sequence length="293" mass="31019">MFVLVLGASGFIGFPAAQALARAGHNVYGQTRSSDKATLLAKEEITPIVCAPDSDGWHHLIPKLDVVIDAVGGMDVRTLSQAMLSSTRAAATRLRPAGAPKLSYIYTSGTWVHGDSRTEIVSDTTPLASPQALVAWRPAVERLVQEDKVLNGIVVRPALLYGKKGSLTEALFASAKAGKAIWPGTPGGKLPLIHCDDLADLYVRLAERAPVLGGLVFDAANGIAESTDALLERLVAVSGASGYEFKEPTNPFEQAIASSAIIRPYLARSLLGWVPKKAGLTDNLEVYYDASVA</sequence>
<reference evidence="3 4" key="1">
    <citation type="journal article" date="2010" name="Nat. Biotechnol.">
        <title>Genome sequence of the model mushroom Schizophyllum commune.</title>
        <authorList>
            <person name="Ohm R.A."/>
            <person name="de Jong J.F."/>
            <person name="Lugones L.G."/>
            <person name="Aerts A."/>
            <person name="Kothe E."/>
            <person name="Stajich J.E."/>
            <person name="de Vries R.P."/>
            <person name="Record E."/>
            <person name="Levasseur A."/>
            <person name="Baker S.E."/>
            <person name="Bartholomew K.A."/>
            <person name="Coutinho P.M."/>
            <person name="Erdmann S."/>
            <person name="Fowler T.J."/>
            <person name="Gathman A.C."/>
            <person name="Lombard V."/>
            <person name="Henrissat B."/>
            <person name="Knabe N."/>
            <person name="Kuees U."/>
            <person name="Lilly W.W."/>
            <person name="Lindquist E."/>
            <person name="Lucas S."/>
            <person name="Magnuson J.K."/>
            <person name="Piumi F."/>
            <person name="Raudaskoski M."/>
            <person name="Salamov A."/>
            <person name="Schmutz J."/>
            <person name="Schwarze F.W.M.R."/>
            <person name="vanKuyk P.A."/>
            <person name="Horton J.S."/>
            <person name="Grigoriev I.V."/>
            <person name="Woesten H.A.B."/>
        </authorList>
    </citation>
    <scope>NUCLEOTIDE SEQUENCE [LARGE SCALE GENOMIC DNA]</scope>
    <source>
        <strain evidence="4">H4-8 / FGSC 9210</strain>
    </source>
</reference>
<dbReference type="SUPFAM" id="SSF51735">
    <property type="entry name" value="NAD(P)-binding Rossmann-fold domains"/>
    <property type="match status" value="1"/>
</dbReference>
<dbReference type="AlphaFoldDB" id="D8PTB1"/>
<name>D8PTB1_SCHCM</name>
<dbReference type="GO" id="GO:0004029">
    <property type="term" value="F:aldehyde dehydrogenase (NAD+) activity"/>
    <property type="evidence" value="ECO:0007669"/>
    <property type="project" value="TreeGrafter"/>
</dbReference>
<feature type="signal peptide" evidence="1">
    <location>
        <begin position="1"/>
        <end position="19"/>
    </location>
</feature>
<dbReference type="OrthoDB" id="10000533at2759"/>
<dbReference type="RefSeq" id="XP_003036185.1">
    <property type="nucleotide sequence ID" value="XM_003036139.1"/>
</dbReference>
<evidence type="ECO:0000256" key="1">
    <source>
        <dbReference type="SAM" id="SignalP"/>
    </source>
</evidence>
<dbReference type="Pfam" id="PF01370">
    <property type="entry name" value="Epimerase"/>
    <property type="match status" value="1"/>
</dbReference>
<evidence type="ECO:0000259" key="2">
    <source>
        <dbReference type="Pfam" id="PF01370"/>
    </source>
</evidence>
<dbReference type="OMA" id="AWRPAHE"/>
<keyword evidence="1" id="KW-0732">Signal</keyword>
<dbReference type="KEGG" id="scm:SCHCO_01198083"/>
<dbReference type="Proteomes" id="UP000007431">
    <property type="component" value="Unassembled WGS sequence"/>
</dbReference>
<dbReference type="Gene3D" id="3.40.50.720">
    <property type="entry name" value="NAD(P)-binding Rossmann-like Domain"/>
    <property type="match status" value="1"/>
</dbReference>
<dbReference type="GeneID" id="9594638"/>
<protein>
    <recommendedName>
        <fullName evidence="2">NAD-dependent epimerase/dehydratase domain-containing protein</fullName>
    </recommendedName>
</protein>
<dbReference type="InterPro" id="IPR051783">
    <property type="entry name" value="NAD(P)-dependent_oxidoreduct"/>
</dbReference>
<proteinExistence type="predicted"/>
<dbReference type="PANTHER" id="PTHR48079">
    <property type="entry name" value="PROTEIN YEEZ"/>
    <property type="match status" value="1"/>
</dbReference>
<evidence type="ECO:0000313" key="3">
    <source>
        <dbReference type="EMBL" id="EFJ01283.1"/>
    </source>
</evidence>
<dbReference type="GO" id="GO:0005737">
    <property type="term" value="C:cytoplasm"/>
    <property type="evidence" value="ECO:0007669"/>
    <property type="project" value="TreeGrafter"/>
</dbReference>
<feature type="chain" id="PRO_5003120256" description="NAD-dependent epimerase/dehydratase domain-containing protein" evidence="1">
    <location>
        <begin position="20"/>
        <end position="293"/>
    </location>
</feature>
<organism evidence="4">
    <name type="scientific">Schizophyllum commune (strain H4-8 / FGSC 9210)</name>
    <name type="common">Split gill fungus</name>
    <dbReference type="NCBI Taxonomy" id="578458"/>
    <lineage>
        <taxon>Eukaryota</taxon>
        <taxon>Fungi</taxon>
        <taxon>Dikarya</taxon>
        <taxon>Basidiomycota</taxon>
        <taxon>Agaricomycotina</taxon>
        <taxon>Agaricomycetes</taxon>
        <taxon>Agaricomycetidae</taxon>
        <taxon>Agaricales</taxon>
        <taxon>Schizophyllaceae</taxon>
        <taxon>Schizophyllum</taxon>
    </lineage>
</organism>
<dbReference type="InterPro" id="IPR001509">
    <property type="entry name" value="Epimerase_deHydtase"/>
</dbReference>
<dbReference type="PANTHER" id="PTHR48079:SF3">
    <property type="entry name" value="NAD-DEPENDENT EPIMERASE_DEHYDRATASE DOMAIN-CONTAINING PROTEIN"/>
    <property type="match status" value="1"/>
</dbReference>
<evidence type="ECO:0000313" key="4">
    <source>
        <dbReference type="Proteomes" id="UP000007431"/>
    </source>
</evidence>
<keyword evidence="4" id="KW-1185">Reference proteome</keyword>
<dbReference type="InParanoid" id="D8PTB1"/>
<feature type="domain" description="NAD-dependent epimerase/dehydratase" evidence="2">
    <location>
        <begin position="3"/>
        <end position="208"/>
    </location>
</feature>
<dbReference type="InterPro" id="IPR036291">
    <property type="entry name" value="NAD(P)-bd_dom_sf"/>
</dbReference>
<dbReference type="STRING" id="578458.D8PTB1"/>
<dbReference type="HOGENOM" id="CLU_007383_12_3_1"/>
<accession>D8PTB1</accession>
<dbReference type="eggNOG" id="ENOG502S4U3">
    <property type="taxonomic scope" value="Eukaryota"/>
</dbReference>
<dbReference type="VEuPathDB" id="FungiDB:SCHCODRAFT_01198083"/>
<gene>
    <name evidence="3" type="ORF">SCHCODRAFT_14555</name>
</gene>